<comment type="caution">
    <text evidence="1">The sequence shown here is derived from an EMBL/GenBank/DDBJ whole genome shotgun (WGS) entry which is preliminary data.</text>
</comment>
<sequence length="200" mass="23048">NLVYRMWQPKVPLWKIPIMQDWNSSAAKEAFDNAKRRFWETTNGLPCSIPLPDPDLYIDKIDWNARIDPDLLADLEAARKMECPYVIIRLPDITDEIQSLVKPTGWDVASDDYWFTRDLTGLVVGDDVCNKNGWYTPECGIVEENGGLTNELIPSDSNNWENDNKKTWCTKHNFDSNNYWGSGSRSNKKGYLNSHKQCIN</sequence>
<dbReference type="Proteomes" id="UP001370490">
    <property type="component" value="Unassembled WGS sequence"/>
</dbReference>
<evidence type="ECO:0000313" key="1">
    <source>
        <dbReference type="EMBL" id="KAK6914900.1"/>
    </source>
</evidence>
<feature type="non-terminal residue" evidence="1">
    <location>
        <position position="1"/>
    </location>
</feature>
<dbReference type="PANTHER" id="PTHR34567">
    <property type="entry name" value="FK506-BINDING-LIKE PROTEIN"/>
    <property type="match status" value="1"/>
</dbReference>
<dbReference type="EMBL" id="JBAMMX010000025">
    <property type="protein sequence ID" value="KAK6914900.1"/>
    <property type="molecule type" value="Genomic_DNA"/>
</dbReference>
<proteinExistence type="predicted"/>
<accession>A0AAN8UG27</accession>
<gene>
    <name evidence="1" type="ORF">RJ641_020017</name>
</gene>
<dbReference type="PANTHER" id="PTHR34567:SF7">
    <property type="entry name" value="PENTATRICOPEPTIDE REPEAT-CONTAINING-LIKE PROTEIN"/>
    <property type="match status" value="1"/>
</dbReference>
<keyword evidence="2" id="KW-1185">Reference proteome</keyword>
<evidence type="ECO:0000313" key="2">
    <source>
        <dbReference type="Proteomes" id="UP001370490"/>
    </source>
</evidence>
<protein>
    <submittedName>
        <fullName evidence="1">Uncharacterized protein</fullName>
    </submittedName>
</protein>
<dbReference type="AlphaFoldDB" id="A0AAN8UG27"/>
<name>A0AAN8UG27_9MAGN</name>
<reference evidence="1 2" key="1">
    <citation type="submission" date="2023-12" db="EMBL/GenBank/DDBJ databases">
        <title>A high-quality genome assembly for Dillenia turbinata (Dilleniales).</title>
        <authorList>
            <person name="Chanderbali A."/>
        </authorList>
    </citation>
    <scope>NUCLEOTIDE SEQUENCE [LARGE SCALE GENOMIC DNA]</scope>
    <source>
        <strain evidence="1">LSX21</strain>
        <tissue evidence="1">Leaf</tissue>
    </source>
</reference>
<organism evidence="1 2">
    <name type="scientific">Dillenia turbinata</name>
    <dbReference type="NCBI Taxonomy" id="194707"/>
    <lineage>
        <taxon>Eukaryota</taxon>
        <taxon>Viridiplantae</taxon>
        <taxon>Streptophyta</taxon>
        <taxon>Embryophyta</taxon>
        <taxon>Tracheophyta</taxon>
        <taxon>Spermatophyta</taxon>
        <taxon>Magnoliopsida</taxon>
        <taxon>eudicotyledons</taxon>
        <taxon>Gunneridae</taxon>
        <taxon>Pentapetalae</taxon>
        <taxon>Dilleniales</taxon>
        <taxon>Dilleniaceae</taxon>
        <taxon>Dillenia</taxon>
    </lineage>
</organism>